<evidence type="ECO:0000313" key="2">
    <source>
        <dbReference type="Proteomes" id="UP000182192"/>
    </source>
</evidence>
<dbReference type="EMBL" id="FOKQ01000057">
    <property type="protein sequence ID" value="SFD27871.1"/>
    <property type="molecule type" value="Genomic_DNA"/>
</dbReference>
<dbReference type="RefSeq" id="WP_177219634.1">
    <property type="nucleotide sequence ID" value="NZ_FOKQ01000057.1"/>
</dbReference>
<gene>
    <name evidence="1" type="ORF">SAMN02910406_03565</name>
</gene>
<dbReference type="AlphaFoldDB" id="A0A1I1R0E3"/>
<reference evidence="1 2" key="1">
    <citation type="submission" date="2016-10" db="EMBL/GenBank/DDBJ databases">
        <authorList>
            <person name="de Groot N.N."/>
        </authorList>
    </citation>
    <scope>NUCLEOTIDE SEQUENCE [LARGE SCALE GENOMIC DNA]</scope>
    <source>
        <strain evidence="1 2">AR67</strain>
    </source>
</reference>
<dbReference type="Proteomes" id="UP000182192">
    <property type="component" value="Unassembled WGS sequence"/>
</dbReference>
<evidence type="ECO:0000313" key="1">
    <source>
        <dbReference type="EMBL" id="SFD27871.1"/>
    </source>
</evidence>
<sequence>MGIKRDILDGVNKILSQYCVIMLFITLSLADVKGGEAVDVIDIYVIVAHVKGNKKLN</sequence>
<accession>A0A1I1R0E3</accession>
<organism evidence="1 2">
    <name type="scientific">Ruminococcus albus</name>
    <dbReference type="NCBI Taxonomy" id="1264"/>
    <lineage>
        <taxon>Bacteria</taxon>
        <taxon>Bacillati</taxon>
        <taxon>Bacillota</taxon>
        <taxon>Clostridia</taxon>
        <taxon>Eubacteriales</taxon>
        <taxon>Oscillospiraceae</taxon>
        <taxon>Ruminococcus</taxon>
    </lineage>
</organism>
<name>A0A1I1R0E3_RUMAL</name>
<proteinExistence type="predicted"/>
<protein>
    <submittedName>
        <fullName evidence="1">Uncharacterized protein</fullName>
    </submittedName>
</protein>